<organism evidence="3 4">
    <name type="scientific">Dreissena polymorpha</name>
    <name type="common">Zebra mussel</name>
    <name type="synonym">Mytilus polymorpha</name>
    <dbReference type="NCBI Taxonomy" id="45954"/>
    <lineage>
        <taxon>Eukaryota</taxon>
        <taxon>Metazoa</taxon>
        <taxon>Spiralia</taxon>
        <taxon>Lophotrochozoa</taxon>
        <taxon>Mollusca</taxon>
        <taxon>Bivalvia</taxon>
        <taxon>Autobranchia</taxon>
        <taxon>Heteroconchia</taxon>
        <taxon>Euheterodonta</taxon>
        <taxon>Imparidentia</taxon>
        <taxon>Neoheterodontei</taxon>
        <taxon>Myida</taxon>
        <taxon>Dreissenoidea</taxon>
        <taxon>Dreissenidae</taxon>
        <taxon>Dreissena</taxon>
    </lineage>
</organism>
<evidence type="ECO:0000256" key="1">
    <source>
        <dbReference type="ARBA" id="ARBA00038310"/>
    </source>
</evidence>
<dbReference type="AlphaFoldDB" id="A0A9D4QU82"/>
<dbReference type="OrthoDB" id="2135488at2759"/>
<feature type="domain" description="Amidohydrolase-related" evidence="2">
    <location>
        <begin position="4"/>
        <end position="276"/>
    </location>
</feature>
<reference evidence="3" key="2">
    <citation type="submission" date="2020-11" db="EMBL/GenBank/DDBJ databases">
        <authorList>
            <person name="McCartney M.A."/>
            <person name="Auch B."/>
            <person name="Kono T."/>
            <person name="Mallez S."/>
            <person name="Becker A."/>
            <person name="Gohl D.M."/>
            <person name="Silverstein K.A.T."/>
            <person name="Koren S."/>
            <person name="Bechman K.B."/>
            <person name="Herman A."/>
            <person name="Abrahante J.E."/>
            <person name="Garbe J."/>
        </authorList>
    </citation>
    <scope>NUCLEOTIDE SEQUENCE</scope>
    <source>
        <strain evidence="3">Duluth1</strain>
        <tissue evidence="3">Whole animal</tissue>
    </source>
</reference>
<dbReference type="InterPro" id="IPR052350">
    <property type="entry name" value="Metallo-dep_Lactonases"/>
</dbReference>
<evidence type="ECO:0000259" key="2">
    <source>
        <dbReference type="Pfam" id="PF04909"/>
    </source>
</evidence>
<dbReference type="GO" id="GO:0016787">
    <property type="term" value="F:hydrolase activity"/>
    <property type="evidence" value="ECO:0007669"/>
    <property type="project" value="InterPro"/>
</dbReference>
<dbReference type="SUPFAM" id="SSF51556">
    <property type="entry name" value="Metallo-dependent hydrolases"/>
    <property type="match status" value="1"/>
</dbReference>
<dbReference type="Gene3D" id="3.20.20.140">
    <property type="entry name" value="Metal-dependent hydrolases"/>
    <property type="match status" value="1"/>
</dbReference>
<sequence length="278" mass="31872">MDFVDTHFHNWALDKFPYPWPTADMSIYKDYYPCGLENAVADTPVQHAIFVQCLNCSAEEAEWVMDMATRHPIIKGVVAGLDLTSTALAETINRLKPTGFLKGARHILDMEADDWITRDDVSRGLEILANHNLTFDLLVRPRHLQFIPQVVSKHPRLRFIIDHIAKPNFHDGKMGGWKDEMTEIAQFPNVFCKISGLISEQRTDTWRTIDYKPFIEHVLSVFGSERCVFGSDWPVFELVGATYRESLDHIRALLAHLPAGEQAKIFRDNAVMFYNLNI</sequence>
<dbReference type="InterPro" id="IPR006680">
    <property type="entry name" value="Amidohydro-rel"/>
</dbReference>
<accession>A0A9D4QU82</accession>
<evidence type="ECO:0000313" key="4">
    <source>
        <dbReference type="Proteomes" id="UP000828390"/>
    </source>
</evidence>
<dbReference type="PANTHER" id="PTHR43569">
    <property type="entry name" value="AMIDOHYDROLASE"/>
    <property type="match status" value="1"/>
</dbReference>
<reference evidence="3" key="1">
    <citation type="journal article" date="2019" name="bioRxiv">
        <title>The Genome of the Zebra Mussel, Dreissena polymorpha: A Resource for Invasive Species Research.</title>
        <authorList>
            <person name="McCartney M.A."/>
            <person name="Auch B."/>
            <person name="Kono T."/>
            <person name="Mallez S."/>
            <person name="Zhang Y."/>
            <person name="Obille A."/>
            <person name="Becker A."/>
            <person name="Abrahante J.E."/>
            <person name="Garbe J."/>
            <person name="Badalamenti J.P."/>
            <person name="Herman A."/>
            <person name="Mangelson H."/>
            <person name="Liachko I."/>
            <person name="Sullivan S."/>
            <person name="Sone E.D."/>
            <person name="Koren S."/>
            <person name="Silverstein K.A.T."/>
            <person name="Beckman K.B."/>
            <person name="Gohl D.M."/>
        </authorList>
    </citation>
    <scope>NUCLEOTIDE SEQUENCE</scope>
    <source>
        <strain evidence="3">Duluth1</strain>
        <tissue evidence="3">Whole animal</tissue>
    </source>
</reference>
<dbReference type="EMBL" id="JAIWYP010000004">
    <property type="protein sequence ID" value="KAH3842430.1"/>
    <property type="molecule type" value="Genomic_DNA"/>
</dbReference>
<dbReference type="Pfam" id="PF04909">
    <property type="entry name" value="Amidohydro_2"/>
    <property type="match status" value="1"/>
</dbReference>
<name>A0A9D4QU82_DREPO</name>
<dbReference type="Proteomes" id="UP000828390">
    <property type="component" value="Unassembled WGS sequence"/>
</dbReference>
<evidence type="ECO:0000313" key="3">
    <source>
        <dbReference type="EMBL" id="KAH3842430.1"/>
    </source>
</evidence>
<protein>
    <recommendedName>
        <fullName evidence="2">Amidohydrolase-related domain-containing protein</fullName>
    </recommendedName>
</protein>
<keyword evidence="4" id="KW-1185">Reference proteome</keyword>
<dbReference type="PANTHER" id="PTHR43569:SF2">
    <property type="entry name" value="AMIDOHYDROLASE-RELATED DOMAIN-CONTAINING PROTEIN"/>
    <property type="match status" value="1"/>
</dbReference>
<comment type="similarity">
    <text evidence="1">Belongs to the metallo-dependent hydrolases superfamily.</text>
</comment>
<gene>
    <name evidence="3" type="ORF">DPMN_115926</name>
</gene>
<comment type="caution">
    <text evidence="3">The sequence shown here is derived from an EMBL/GenBank/DDBJ whole genome shotgun (WGS) entry which is preliminary data.</text>
</comment>
<proteinExistence type="inferred from homology"/>
<dbReference type="InterPro" id="IPR032466">
    <property type="entry name" value="Metal_Hydrolase"/>
</dbReference>